<dbReference type="AlphaFoldDB" id="A0A6G1KBN7"/>
<name>A0A6G1KBN7_9PLEO</name>
<sequence>MSLRTPLGNTGLAGWLPGWDLVPPISVVFQPGLVCMYTFLPVLLVQSFSLIVVICGTQLIMKKYREGDTFVVVESEKASIRPTDRPLPDVGMQMQMQMQMQTNNY</sequence>
<keyword evidence="1" id="KW-0812">Transmembrane</keyword>
<feature type="transmembrane region" description="Helical" evidence="1">
    <location>
        <begin position="28"/>
        <end position="55"/>
    </location>
</feature>
<keyword evidence="1" id="KW-0472">Membrane</keyword>
<evidence type="ECO:0000313" key="3">
    <source>
        <dbReference type="Proteomes" id="UP000799428"/>
    </source>
</evidence>
<keyword evidence="1" id="KW-1133">Transmembrane helix</keyword>
<dbReference type="Proteomes" id="UP000799428">
    <property type="component" value="Unassembled WGS sequence"/>
</dbReference>
<evidence type="ECO:0000313" key="2">
    <source>
        <dbReference type="EMBL" id="KAF2709851.1"/>
    </source>
</evidence>
<evidence type="ECO:0000256" key="1">
    <source>
        <dbReference type="SAM" id="Phobius"/>
    </source>
</evidence>
<proteinExistence type="predicted"/>
<dbReference type="EMBL" id="MU005770">
    <property type="protein sequence ID" value="KAF2709851.1"/>
    <property type="molecule type" value="Genomic_DNA"/>
</dbReference>
<gene>
    <name evidence="2" type="ORF">K504DRAFT_455511</name>
</gene>
<protein>
    <submittedName>
        <fullName evidence="2">Uncharacterized protein</fullName>
    </submittedName>
</protein>
<accession>A0A6G1KBN7</accession>
<organism evidence="2 3">
    <name type="scientific">Pleomassaria siparia CBS 279.74</name>
    <dbReference type="NCBI Taxonomy" id="1314801"/>
    <lineage>
        <taxon>Eukaryota</taxon>
        <taxon>Fungi</taxon>
        <taxon>Dikarya</taxon>
        <taxon>Ascomycota</taxon>
        <taxon>Pezizomycotina</taxon>
        <taxon>Dothideomycetes</taxon>
        <taxon>Pleosporomycetidae</taxon>
        <taxon>Pleosporales</taxon>
        <taxon>Pleomassariaceae</taxon>
        <taxon>Pleomassaria</taxon>
    </lineage>
</organism>
<reference evidence="2" key="1">
    <citation type="journal article" date="2020" name="Stud. Mycol.">
        <title>101 Dothideomycetes genomes: a test case for predicting lifestyles and emergence of pathogens.</title>
        <authorList>
            <person name="Haridas S."/>
            <person name="Albert R."/>
            <person name="Binder M."/>
            <person name="Bloem J."/>
            <person name="Labutti K."/>
            <person name="Salamov A."/>
            <person name="Andreopoulos B."/>
            <person name="Baker S."/>
            <person name="Barry K."/>
            <person name="Bills G."/>
            <person name="Bluhm B."/>
            <person name="Cannon C."/>
            <person name="Castanera R."/>
            <person name="Culley D."/>
            <person name="Daum C."/>
            <person name="Ezra D."/>
            <person name="Gonzalez J."/>
            <person name="Henrissat B."/>
            <person name="Kuo A."/>
            <person name="Liang C."/>
            <person name="Lipzen A."/>
            <person name="Lutzoni F."/>
            <person name="Magnuson J."/>
            <person name="Mondo S."/>
            <person name="Nolan M."/>
            <person name="Ohm R."/>
            <person name="Pangilinan J."/>
            <person name="Park H.-J."/>
            <person name="Ramirez L."/>
            <person name="Alfaro M."/>
            <person name="Sun H."/>
            <person name="Tritt A."/>
            <person name="Yoshinaga Y."/>
            <person name="Zwiers L.-H."/>
            <person name="Turgeon B."/>
            <person name="Goodwin S."/>
            <person name="Spatafora J."/>
            <person name="Crous P."/>
            <person name="Grigoriev I."/>
        </authorList>
    </citation>
    <scope>NUCLEOTIDE SEQUENCE</scope>
    <source>
        <strain evidence="2">CBS 279.74</strain>
    </source>
</reference>
<keyword evidence="3" id="KW-1185">Reference proteome</keyword>